<name>A0A972GS91_9BACL</name>
<dbReference type="PANTHER" id="PTHR43736:SF1">
    <property type="entry name" value="DIHYDRONEOPTERIN TRIPHOSPHATE DIPHOSPHATASE"/>
    <property type="match status" value="1"/>
</dbReference>
<keyword evidence="2" id="KW-0378">Hydrolase</keyword>
<dbReference type="PROSITE" id="PS00893">
    <property type="entry name" value="NUDIX_BOX"/>
    <property type="match status" value="1"/>
</dbReference>
<sequence length="145" mass="16639">MIRVVALCVIRNKDQILVMEHRDPATQLTHYRPVGGTLEYGEKSMETVAREVWEEIGAGLTNLRFLKVIENVFKVKPHGLEIGHTIDFIYEADLVDKSLYSKSLIEGVEGTEKFRVLWISLHEFKGTNKYHLVPDGLLELLEETM</sequence>
<dbReference type="Pfam" id="PF00293">
    <property type="entry name" value="NUDIX"/>
    <property type="match status" value="1"/>
</dbReference>
<dbReference type="Gene3D" id="3.90.79.10">
    <property type="entry name" value="Nucleoside Triphosphate Pyrophosphohydrolase"/>
    <property type="match status" value="1"/>
</dbReference>
<gene>
    <name evidence="4" type="ORF">GC093_00995</name>
</gene>
<dbReference type="PROSITE" id="PS51462">
    <property type="entry name" value="NUDIX"/>
    <property type="match status" value="1"/>
</dbReference>
<dbReference type="AlphaFoldDB" id="A0A972GS91"/>
<dbReference type="RefSeq" id="WP_171649990.1">
    <property type="nucleotide sequence ID" value="NZ_WHOD01000004.1"/>
</dbReference>
<dbReference type="EMBL" id="WHOD01000004">
    <property type="protein sequence ID" value="NOU91815.1"/>
    <property type="molecule type" value="Genomic_DNA"/>
</dbReference>
<dbReference type="Proteomes" id="UP000641588">
    <property type="component" value="Unassembled WGS sequence"/>
</dbReference>
<evidence type="ECO:0000256" key="1">
    <source>
        <dbReference type="ARBA" id="ARBA00005582"/>
    </source>
</evidence>
<comment type="caution">
    <text evidence="4">The sequence shown here is derived from an EMBL/GenBank/DDBJ whole genome shotgun (WGS) entry which is preliminary data.</text>
</comment>
<keyword evidence="5" id="KW-1185">Reference proteome</keyword>
<reference evidence="4" key="1">
    <citation type="submission" date="2019-10" db="EMBL/GenBank/DDBJ databases">
        <title>Description of Paenibacillus glebae sp. nov.</title>
        <authorList>
            <person name="Carlier A."/>
            <person name="Qi S."/>
        </authorList>
    </citation>
    <scope>NUCLEOTIDE SEQUENCE</scope>
    <source>
        <strain evidence="4">LMG 31456</strain>
    </source>
</reference>
<evidence type="ECO:0000313" key="5">
    <source>
        <dbReference type="Proteomes" id="UP000641588"/>
    </source>
</evidence>
<dbReference type="SUPFAM" id="SSF55811">
    <property type="entry name" value="Nudix"/>
    <property type="match status" value="1"/>
</dbReference>
<comment type="similarity">
    <text evidence="1">Belongs to the Nudix hydrolase family.</text>
</comment>
<protein>
    <submittedName>
        <fullName evidence="4">NUDIX domain-containing protein</fullName>
    </submittedName>
</protein>
<dbReference type="InterPro" id="IPR000086">
    <property type="entry name" value="NUDIX_hydrolase_dom"/>
</dbReference>
<dbReference type="PANTHER" id="PTHR43736">
    <property type="entry name" value="ADP-RIBOSE PYROPHOSPHATASE"/>
    <property type="match status" value="1"/>
</dbReference>
<feature type="domain" description="Nudix hydrolase" evidence="3">
    <location>
        <begin position="1"/>
        <end position="145"/>
    </location>
</feature>
<organism evidence="4 5">
    <name type="scientific">Paenibacillus foliorum</name>
    <dbReference type="NCBI Taxonomy" id="2654974"/>
    <lineage>
        <taxon>Bacteria</taxon>
        <taxon>Bacillati</taxon>
        <taxon>Bacillota</taxon>
        <taxon>Bacilli</taxon>
        <taxon>Bacillales</taxon>
        <taxon>Paenibacillaceae</taxon>
        <taxon>Paenibacillus</taxon>
    </lineage>
</organism>
<dbReference type="GO" id="GO:0016787">
    <property type="term" value="F:hydrolase activity"/>
    <property type="evidence" value="ECO:0007669"/>
    <property type="project" value="UniProtKB-KW"/>
</dbReference>
<dbReference type="CDD" id="cd04688">
    <property type="entry name" value="NUDIX_Hydrolase"/>
    <property type="match status" value="1"/>
</dbReference>
<proteinExistence type="inferred from homology"/>
<evidence type="ECO:0000259" key="3">
    <source>
        <dbReference type="PROSITE" id="PS51462"/>
    </source>
</evidence>
<dbReference type="InterPro" id="IPR020084">
    <property type="entry name" value="NUDIX_hydrolase_CS"/>
</dbReference>
<accession>A0A972GS91</accession>
<evidence type="ECO:0000313" key="4">
    <source>
        <dbReference type="EMBL" id="NOU91815.1"/>
    </source>
</evidence>
<evidence type="ECO:0000256" key="2">
    <source>
        <dbReference type="ARBA" id="ARBA00022801"/>
    </source>
</evidence>
<dbReference type="InterPro" id="IPR015797">
    <property type="entry name" value="NUDIX_hydrolase-like_dom_sf"/>
</dbReference>